<keyword evidence="2" id="KW-0677">Repeat</keyword>
<comment type="caution">
    <text evidence="4">The sequence shown here is derived from an EMBL/GenBank/DDBJ whole genome shotgun (WGS) entry which is preliminary data.</text>
</comment>
<dbReference type="Gene3D" id="2.130.10.10">
    <property type="entry name" value="YVTN repeat-like/Quinoprotein amine dehydrogenase"/>
    <property type="match status" value="3"/>
</dbReference>
<dbReference type="RefSeq" id="WP_105329051.1">
    <property type="nucleotide sequence ID" value="NZ_PUHY01000005.1"/>
</dbReference>
<dbReference type="EMBL" id="PUHY01000005">
    <property type="protein sequence ID" value="PQO37803.1"/>
    <property type="molecule type" value="Genomic_DNA"/>
</dbReference>
<accession>A0A2S8G048</accession>
<dbReference type="InterPro" id="IPR001680">
    <property type="entry name" value="WD40_rpt"/>
</dbReference>
<dbReference type="OrthoDB" id="230341at2"/>
<sequence length="399" mass="43770">MKQLTISLLTLVMLTMLGSVAVAQHSAGVPTQWKPGIQRPAKDWDFDGKRILGHIDHDICLWDAATGELVQRMKGHRERIEKVQFSPDGQLAVSSSWISDGPMVPYHSNDTRTIVWDLRTGTSRWSWPDQVAGEFSPVGKRLVTFSRRPNQTTSFDASIWNIESGRLAVRLKLAEGSSPYWDSLHFSPDGKSLFHVTSSGATLFDASTGKRQARVKLNHGLQHLTSSGRMACFELGRDSGQITVVEVATGKTQSRLPHGQQGVWYGAWHHNGSKLAAFPIGGPIHIWDVATGRFVTGSPVGQYPYTAAIISPDNRWLAVTWGGANVENVDIPAKFGLYDANSGQEILVADRPIDSQMIGFSPDSETVLLVGSEATTYRAFDGRRLLTVALTRTSKRGGH</sequence>
<feature type="signal peptide" evidence="3">
    <location>
        <begin position="1"/>
        <end position="23"/>
    </location>
</feature>
<reference evidence="4 5" key="1">
    <citation type="submission" date="2018-02" db="EMBL/GenBank/DDBJ databases">
        <title>Comparative genomes isolates from brazilian mangrove.</title>
        <authorList>
            <person name="Araujo J.E."/>
            <person name="Taketani R.G."/>
            <person name="Silva M.C.P."/>
            <person name="Loureco M.V."/>
            <person name="Andreote F.D."/>
        </authorList>
    </citation>
    <scope>NUCLEOTIDE SEQUENCE [LARGE SCALE GENOMIC DNA]</scope>
    <source>
        <strain evidence="4 5">Hex-1 MGV</strain>
    </source>
</reference>
<evidence type="ECO:0000256" key="2">
    <source>
        <dbReference type="ARBA" id="ARBA00022737"/>
    </source>
</evidence>
<keyword evidence="1" id="KW-0853">WD repeat</keyword>
<organism evidence="4 5">
    <name type="scientific">Blastopirellula marina</name>
    <dbReference type="NCBI Taxonomy" id="124"/>
    <lineage>
        <taxon>Bacteria</taxon>
        <taxon>Pseudomonadati</taxon>
        <taxon>Planctomycetota</taxon>
        <taxon>Planctomycetia</taxon>
        <taxon>Pirellulales</taxon>
        <taxon>Pirellulaceae</taxon>
        <taxon>Blastopirellula</taxon>
    </lineage>
</organism>
<dbReference type="AlphaFoldDB" id="A0A2S8G048"/>
<evidence type="ECO:0000313" key="4">
    <source>
        <dbReference type="EMBL" id="PQO37803.1"/>
    </source>
</evidence>
<protein>
    <submittedName>
        <fullName evidence="4">Uncharacterized protein</fullName>
    </submittedName>
</protein>
<dbReference type="PANTHER" id="PTHR22847">
    <property type="entry name" value="WD40 REPEAT PROTEIN"/>
    <property type="match status" value="1"/>
</dbReference>
<keyword evidence="3" id="KW-0732">Signal</keyword>
<feature type="chain" id="PRO_5015492096" evidence="3">
    <location>
        <begin position="24"/>
        <end position="399"/>
    </location>
</feature>
<evidence type="ECO:0000313" key="5">
    <source>
        <dbReference type="Proteomes" id="UP000238322"/>
    </source>
</evidence>
<evidence type="ECO:0000256" key="1">
    <source>
        <dbReference type="ARBA" id="ARBA00022574"/>
    </source>
</evidence>
<dbReference type="InterPro" id="IPR015943">
    <property type="entry name" value="WD40/YVTN_repeat-like_dom_sf"/>
</dbReference>
<dbReference type="Pfam" id="PF00400">
    <property type="entry name" value="WD40"/>
    <property type="match status" value="1"/>
</dbReference>
<proteinExistence type="predicted"/>
<dbReference type="PANTHER" id="PTHR22847:SF637">
    <property type="entry name" value="WD REPEAT DOMAIN 5B"/>
    <property type="match status" value="1"/>
</dbReference>
<dbReference type="Proteomes" id="UP000238322">
    <property type="component" value="Unassembled WGS sequence"/>
</dbReference>
<gene>
    <name evidence="4" type="ORF">C5Y83_07615</name>
</gene>
<name>A0A2S8G048_9BACT</name>
<evidence type="ECO:0000256" key="3">
    <source>
        <dbReference type="SAM" id="SignalP"/>
    </source>
</evidence>
<dbReference type="SUPFAM" id="SSF82171">
    <property type="entry name" value="DPP6 N-terminal domain-like"/>
    <property type="match status" value="1"/>
</dbReference>